<evidence type="ECO:0000256" key="1">
    <source>
        <dbReference type="ARBA" id="ARBA00023015"/>
    </source>
</evidence>
<evidence type="ECO:0000313" key="6">
    <source>
        <dbReference type="EMBL" id="GED96940.1"/>
    </source>
</evidence>
<dbReference type="GO" id="GO:0000976">
    <property type="term" value="F:transcription cis-regulatory region binding"/>
    <property type="evidence" value="ECO:0007669"/>
    <property type="project" value="TreeGrafter"/>
</dbReference>
<evidence type="ECO:0000256" key="4">
    <source>
        <dbReference type="PROSITE-ProRule" id="PRU00335"/>
    </source>
</evidence>
<dbReference type="RefSeq" id="WP_161926344.1">
    <property type="nucleotide sequence ID" value="NZ_BJOU01000001.1"/>
</dbReference>
<dbReference type="PANTHER" id="PTHR30055">
    <property type="entry name" value="HTH-TYPE TRANSCRIPTIONAL REGULATOR RUTR"/>
    <property type="match status" value="1"/>
</dbReference>
<dbReference type="AlphaFoldDB" id="A0A7I9UVY6"/>
<dbReference type="InterPro" id="IPR009057">
    <property type="entry name" value="Homeodomain-like_sf"/>
</dbReference>
<protein>
    <recommendedName>
        <fullName evidence="5">HTH tetR-type domain-containing protein</fullName>
    </recommendedName>
</protein>
<reference evidence="7" key="1">
    <citation type="submission" date="2019-06" db="EMBL/GenBank/DDBJ databases">
        <title>Gordonia isolated from sludge of a wastewater treatment plant.</title>
        <authorList>
            <person name="Tamura T."/>
            <person name="Aoyama K."/>
            <person name="Kang Y."/>
            <person name="Saito S."/>
            <person name="Akiyama N."/>
            <person name="Yazawa K."/>
            <person name="Gonoi T."/>
            <person name="Mikami Y."/>
        </authorList>
    </citation>
    <scope>NUCLEOTIDE SEQUENCE [LARGE SCALE GENOMIC DNA]</scope>
    <source>
        <strain evidence="7">NBRC 107697</strain>
    </source>
</reference>
<feature type="domain" description="HTH tetR-type" evidence="5">
    <location>
        <begin position="7"/>
        <end position="67"/>
    </location>
</feature>
<keyword evidence="7" id="KW-1185">Reference proteome</keyword>
<dbReference type="InterPro" id="IPR050109">
    <property type="entry name" value="HTH-type_TetR-like_transc_reg"/>
</dbReference>
<evidence type="ECO:0000259" key="5">
    <source>
        <dbReference type="PROSITE" id="PS50977"/>
    </source>
</evidence>
<dbReference type="InterPro" id="IPR001647">
    <property type="entry name" value="HTH_TetR"/>
</dbReference>
<dbReference type="SUPFAM" id="SSF46689">
    <property type="entry name" value="Homeodomain-like"/>
    <property type="match status" value="1"/>
</dbReference>
<name>A0A7I9UVY6_9ACTN</name>
<feature type="DNA-binding region" description="H-T-H motif" evidence="4">
    <location>
        <begin position="30"/>
        <end position="49"/>
    </location>
</feature>
<proteinExistence type="predicted"/>
<keyword evidence="2 4" id="KW-0238">DNA-binding</keyword>
<accession>A0A7I9UVY6</accession>
<dbReference type="GO" id="GO:0003700">
    <property type="term" value="F:DNA-binding transcription factor activity"/>
    <property type="evidence" value="ECO:0007669"/>
    <property type="project" value="TreeGrafter"/>
</dbReference>
<dbReference type="PANTHER" id="PTHR30055:SF234">
    <property type="entry name" value="HTH-TYPE TRANSCRIPTIONAL REGULATOR BETI"/>
    <property type="match status" value="1"/>
</dbReference>
<dbReference type="PROSITE" id="PS50977">
    <property type="entry name" value="HTH_TETR_2"/>
    <property type="match status" value="1"/>
</dbReference>
<organism evidence="6 7">
    <name type="scientific">Gordonia crocea</name>
    <dbReference type="NCBI Taxonomy" id="589162"/>
    <lineage>
        <taxon>Bacteria</taxon>
        <taxon>Bacillati</taxon>
        <taxon>Actinomycetota</taxon>
        <taxon>Actinomycetes</taxon>
        <taxon>Mycobacteriales</taxon>
        <taxon>Gordoniaceae</taxon>
        <taxon>Gordonia</taxon>
    </lineage>
</organism>
<dbReference type="Pfam" id="PF00440">
    <property type="entry name" value="TetR_N"/>
    <property type="match status" value="1"/>
</dbReference>
<keyword evidence="1" id="KW-0805">Transcription regulation</keyword>
<dbReference type="Proteomes" id="UP000444980">
    <property type="component" value="Unassembled WGS sequence"/>
</dbReference>
<keyword evidence="3" id="KW-0804">Transcription</keyword>
<dbReference type="EMBL" id="BJOU01000001">
    <property type="protein sequence ID" value="GED96940.1"/>
    <property type="molecule type" value="Genomic_DNA"/>
</dbReference>
<evidence type="ECO:0000313" key="7">
    <source>
        <dbReference type="Proteomes" id="UP000444980"/>
    </source>
</evidence>
<sequence>MARMTVEQRRDALVTAAHRVIADHGVEGATTRRVCAQAQMPLASFHYAFESRTALLAAVIDQAVPRDLTSLADEIREDTPPGGLVGVEREVAQSFQNMYNLLVLDPGRLQATVSLALYSHNHPELHQAGRQMWDRLCAIASNTLSTIAAKHGTSWLKTTDELGPLLIAATNAITMTYLTTGDEAMTQDVIAGSSRWMMSYASAEAEPDTAP</sequence>
<dbReference type="OrthoDB" id="5242433at2"/>
<comment type="caution">
    <text evidence="6">The sequence shown here is derived from an EMBL/GenBank/DDBJ whole genome shotgun (WGS) entry which is preliminary data.</text>
</comment>
<dbReference type="Gene3D" id="1.10.357.10">
    <property type="entry name" value="Tetracycline Repressor, domain 2"/>
    <property type="match status" value="1"/>
</dbReference>
<gene>
    <name evidence="6" type="ORF">nbrc107697_09790</name>
</gene>
<evidence type="ECO:0000256" key="3">
    <source>
        <dbReference type="ARBA" id="ARBA00023163"/>
    </source>
</evidence>
<evidence type="ECO:0000256" key="2">
    <source>
        <dbReference type="ARBA" id="ARBA00023125"/>
    </source>
</evidence>